<keyword evidence="5 11" id="KW-0028">Amino-acid biosynthesis</keyword>
<dbReference type="PANTHER" id="PTHR18968:SF13">
    <property type="entry name" value="ACETOLACTATE SYNTHASE CATALYTIC SUBUNIT, MITOCHONDRIAL"/>
    <property type="match status" value="1"/>
</dbReference>
<dbReference type="PROSITE" id="PS00187">
    <property type="entry name" value="TPP_ENZYMES"/>
    <property type="match status" value="1"/>
</dbReference>
<comment type="cofactor">
    <cofactor evidence="11">
        <name>Mg(2+)</name>
        <dbReference type="ChEBI" id="CHEBI:18420"/>
    </cofactor>
    <text evidence="11">Binds 1 Mg(2+) ion per subunit.</text>
</comment>
<evidence type="ECO:0000259" key="14">
    <source>
        <dbReference type="Pfam" id="PF02776"/>
    </source>
</evidence>
<keyword evidence="10 11" id="KW-0100">Branched-chain amino acid biosynthesis</keyword>
<dbReference type="CDD" id="cd02015">
    <property type="entry name" value="TPP_AHAS"/>
    <property type="match status" value="1"/>
</dbReference>
<dbReference type="GO" id="GO:0009099">
    <property type="term" value="P:L-valine biosynthetic process"/>
    <property type="evidence" value="ECO:0007669"/>
    <property type="project" value="UniProtKB-UniPathway"/>
</dbReference>
<comment type="pathway">
    <text evidence="2 11">Amino-acid biosynthesis; L-valine biosynthesis; L-valine from pyruvate: step 1/4.</text>
</comment>
<keyword evidence="7 11" id="KW-0479">Metal-binding</keyword>
<dbReference type="InterPro" id="IPR045229">
    <property type="entry name" value="TPP_enz"/>
</dbReference>
<dbReference type="CDD" id="cd07035">
    <property type="entry name" value="TPP_PYR_POX_like"/>
    <property type="match status" value="1"/>
</dbReference>
<dbReference type="FunFam" id="3.40.50.970:FF:000007">
    <property type="entry name" value="Acetolactate synthase"/>
    <property type="match status" value="1"/>
</dbReference>
<dbReference type="GO" id="GO:0050660">
    <property type="term" value="F:flavin adenine dinucleotide binding"/>
    <property type="evidence" value="ECO:0007669"/>
    <property type="project" value="InterPro"/>
</dbReference>
<comment type="similarity">
    <text evidence="3 11">Belongs to the TPP enzyme family.</text>
</comment>
<dbReference type="PANTHER" id="PTHR18968">
    <property type="entry name" value="THIAMINE PYROPHOSPHATE ENZYMES"/>
    <property type="match status" value="1"/>
</dbReference>
<comment type="caution">
    <text evidence="15">The sequence shown here is derived from an EMBL/GenBank/DDBJ whole genome shotgun (WGS) entry which is preliminary data.</text>
</comment>
<dbReference type="AlphaFoldDB" id="A0A1F6DZ53"/>
<dbReference type="Gene3D" id="3.40.50.970">
    <property type="match status" value="2"/>
</dbReference>
<dbReference type="UniPathway" id="UPA00049">
    <property type="reaction ID" value="UER00059"/>
</dbReference>
<name>A0A1F6DZ53_9BACT</name>
<dbReference type="Pfam" id="PF02775">
    <property type="entry name" value="TPP_enzyme_C"/>
    <property type="match status" value="1"/>
</dbReference>
<feature type="domain" description="Thiamine pyrophosphate enzyme central" evidence="12">
    <location>
        <begin position="196"/>
        <end position="327"/>
    </location>
</feature>
<dbReference type="FunFam" id="3.40.50.1220:FF:000008">
    <property type="entry name" value="Acetolactate synthase"/>
    <property type="match status" value="1"/>
</dbReference>
<dbReference type="NCBIfam" id="TIGR00118">
    <property type="entry name" value="acolac_lg"/>
    <property type="match status" value="1"/>
</dbReference>
<evidence type="ECO:0000256" key="7">
    <source>
        <dbReference type="ARBA" id="ARBA00022723"/>
    </source>
</evidence>
<keyword evidence="6 11" id="KW-0808">Transferase</keyword>
<dbReference type="GO" id="GO:0000287">
    <property type="term" value="F:magnesium ion binding"/>
    <property type="evidence" value="ECO:0007669"/>
    <property type="project" value="UniProtKB-UniRule"/>
</dbReference>
<evidence type="ECO:0000256" key="8">
    <source>
        <dbReference type="ARBA" id="ARBA00022842"/>
    </source>
</evidence>
<protein>
    <recommendedName>
        <fullName evidence="4 11">Acetolactate synthase</fullName>
        <ecNumber evidence="4 11">2.2.1.6</ecNumber>
    </recommendedName>
</protein>
<dbReference type="STRING" id="1798500.A3C21_03245"/>
<evidence type="ECO:0000256" key="1">
    <source>
        <dbReference type="ARBA" id="ARBA00004974"/>
    </source>
</evidence>
<dbReference type="SUPFAM" id="SSF52467">
    <property type="entry name" value="DHS-like NAD/FAD-binding domain"/>
    <property type="match status" value="1"/>
</dbReference>
<accession>A0A1F6DZ53</accession>
<evidence type="ECO:0000256" key="5">
    <source>
        <dbReference type="ARBA" id="ARBA00022605"/>
    </source>
</evidence>
<evidence type="ECO:0000256" key="4">
    <source>
        <dbReference type="ARBA" id="ARBA00013145"/>
    </source>
</evidence>
<evidence type="ECO:0000313" key="15">
    <source>
        <dbReference type="EMBL" id="OGG66676.1"/>
    </source>
</evidence>
<comment type="pathway">
    <text evidence="1 11">Amino-acid biosynthesis; L-isoleucine biosynthesis; L-isoleucine from 2-oxobutanoate: step 1/4.</text>
</comment>
<evidence type="ECO:0000313" key="16">
    <source>
        <dbReference type="Proteomes" id="UP000178572"/>
    </source>
</evidence>
<comment type="cofactor">
    <cofactor evidence="11">
        <name>thiamine diphosphate</name>
        <dbReference type="ChEBI" id="CHEBI:58937"/>
    </cofactor>
    <text evidence="11">Binds 1 thiamine pyrophosphate per subunit.</text>
</comment>
<dbReference type="InterPro" id="IPR029035">
    <property type="entry name" value="DHS-like_NAD/FAD-binding_dom"/>
</dbReference>
<dbReference type="GO" id="GO:0005948">
    <property type="term" value="C:acetolactate synthase complex"/>
    <property type="evidence" value="ECO:0007669"/>
    <property type="project" value="TreeGrafter"/>
</dbReference>
<gene>
    <name evidence="15" type="ORF">A3C21_03245</name>
</gene>
<dbReference type="Pfam" id="PF02776">
    <property type="entry name" value="TPP_enzyme_N"/>
    <property type="match status" value="1"/>
</dbReference>
<dbReference type="SUPFAM" id="SSF52518">
    <property type="entry name" value="Thiamin diphosphate-binding fold (THDP-binding)"/>
    <property type="match status" value="2"/>
</dbReference>
<evidence type="ECO:0000259" key="12">
    <source>
        <dbReference type="Pfam" id="PF00205"/>
    </source>
</evidence>
<feature type="domain" description="Thiamine pyrophosphate enzyme N-terminal TPP-binding" evidence="14">
    <location>
        <begin position="5"/>
        <end position="116"/>
    </location>
</feature>
<keyword evidence="9 11" id="KW-0786">Thiamine pyrophosphate</keyword>
<evidence type="ECO:0000256" key="3">
    <source>
        <dbReference type="ARBA" id="ARBA00007812"/>
    </source>
</evidence>
<dbReference type="EC" id="2.2.1.6" evidence="4 11"/>
<evidence type="ECO:0000256" key="11">
    <source>
        <dbReference type="RuleBase" id="RU003591"/>
    </source>
</evidence>
<evidence type="ECO:0000256" key="2">
    <source>
        <dbReference type="ARBA" id="ARBA00005025"/>
    </source>
</evidence>
<dbReference type="InterPro" id="IPR029061">
    <property type="entry name" value="THDP-binding"/>
</dbReference>
<dbReference type="UniPathway" id="UPA00047">
    <property type="reaction ID" value="UER00055"/>
</dbReference>
<proteinExistence type="inferred from homology"/>
<evidence type="ECO:0000259" key="13">
    <source>
        <dbReference type="Pfam" id="PF02775"/>
    </source>
</evidence>
<dbReference type="InterPro" id="IPR000399">
    <property type="entry name" value="TPP-bd_CS"/>
</dbReference>
<dbReference type="GO" id="GO:0030976">
    <property type="term" value="F:thiamine pyrophosphate binding"/>
    <property type="evidence" value="ECO:0007669"/>
    <property type="project" value="UniProtKB-UniRule"/>
</dbReference>
<evidence type="ECO:0000256" key="6">
    <source>
        <dbReference type="ARBA" id="ARBA00022679"/>
    </source>
</evidence>
<comment type="catalytic activity">
    <reaction evidence="11">
        <text>2 pyruvate + H(+) = (2S)-2-acetolactate + CO2</text>
        <dbReference type="Rhea" id="RHEA:25249"/>
        <dbReference type="ChEBI" id="CHEBI:15361"/>
        <dbReference type="ChEBI" id="CHEBI:15378"/>
        <dbReference type="ChEBI" id="CHEBI:16526"/>
        <dbReference type="ChEBI" id="CHEBI:58476"/>
        <dbReference type="EC" id="2.2.1.6"/>
    </reaction>
</comment>
<dbReference type="Gene3D" id="3.40.50.1220">
    <property type="entry name" value="TPP-binding domain"/>
    <property type="match status" value="1"/>
</dbReference>
<dbReference type="GO" id="GO:0009097">
    <property type="term" value="P:isoleucine biosynthetic process"/>
    <property type="evidence" value="ECO:0007669"/>
    <property type="project" value="UniProtKB-UniPathway"/>
</dbReference>
<keyword evidence="8 11" id="KW-0460">Magnesium</keyword>
<dbReference type="Pfam" id="PF00205">
    <property type="entry name" value="TPP_enzyme_M"/>
    <property type="match status" value="1"/>
</dbReference>
<dbReference type="InterPro" id="IPR012000">
    <property type="entry name" value="Thiamin_PyroP_enz_cen_dom"/>
</dbReference>
<reference evidence="15 16" key="1">
    <citation type="journal article" date="2016" name="Nat. Commun.">
        <title>Thousands of microbial genomes shed light on interconnected biogeochemical processes in an aquifer system.</title>
        <authorList>
            <person name="Anantharaman K."/>
            <person name="Brown C.T."/>
            <person name="Hug L.A."/>
            <person name="Sharon I."/>
            <person name="Castelle C.J."/>
            <person name="Probst A.J."/>
            <person name="Thomas B.C."/>
            <person name="Singh A."/>
            <person name="Wilkins M.J."/>
            <person name="Karaoz U."/>
            <person name="Brodie E.L."/>
            <person name="Williams K.H."/>
            <person name="Hubbard S.S."/>
            <person name="Banfield J.F."/>
        </authorList>
    </citation>
    <scope>NUCLEOTIDE SEQUENCE [LARGE SCALE GENOMIC DNA]</scope>
</reference>
<sequence>MEKISGGHALMRSLIREGVDTIFGYPGGAIMPVYDALYDYKDKIRHILVRHEQGAAHAAEGYSRTRGKPGVAMATSGPGATNLVTGIADAMCDSIPIVCITGQVPKAILGTDAFQEAPVIGIVTPITKWCFQVTRAEEIPEAVAKAFHIASTGRPGPVLIDITKNAQIELFDYDPQAKYSFSSRLAPKDFKKDLPRAAELLNKAERPYMLIGHGIAISKAEGELKKFMEKSGVPVASTILGLSCISTDHPLYMGMLGMHGNYSTNKLTNRADVILAVGMRFDDRVTGKISEYAKNAKIIHVDIDHAELDKVIKAEIPIHADAKEFLTGILSLIKKRDHGTWIKEFKKLDEEEKKVVNDAELYPKEGEITMAETIRVLSEKTKGKAVIVADVGQHQMIAARYYQFRAPDSYITSGGLGTMGFALPAALGAKVGDPKREVIAIIGDGSFQMTLQELGTIRQEKLAVKIIILNNRFLGMVRQWQELFFENRYSFVHMDNPDFNKITDGYHIPNELVEKREELSAALNRLLKAKGSYLLDVRVKKEENVFPMVPSGASVDEVRIK</sequence>
<dbReference type="GO" id="GO:0003984">
    <property type="term" value="F:acetolactate synthase activity"/>
    <property type="evidence" value="ECO:0007669"/>
    <property type="project" value="UniProtKB-EC"/>
</dbReference>
<dbReference type="Proteomes" id="UP000178572">
    <property type="component" value="Unassembled WGS sequence"/>
</dbReference>
<feature type="domain" description="Thiamine pyrophosphate enzyme TPP-binding" evidence="13">
    <location>
        <begin position="390"/>
        <end position="537"/>
    </location>
</feature>
<dbReference type="EMBL" id="MFLN01000040">
    <property type="protein sequence ID" value="OGG66676.1"/>
    <property type="molecule type" value="Genomic_DNA"/>
</dbReference>
<evidence type="ECO:0000256" key="10">
    <source>
        <dbReference type="ARBA" id="ARBA00023304"/>
    </source>
</evidence>
<dbReference type="InterPro" id="IPR039368">
    <property type="entry name" value="AHAS_TPP"/>
</dbReference>
<dbReference type="InterPro" id="IPR012001">
    <property type="entry name" value="Thiamin_PyroP_enz_TPP-bd_dom"/>
</dbReference>
<dbReference type="InterPro" id="IPR012846">
    <property type="entry name" value="Acetolactate_synth_lsu"/>
</dbReference>
<evidence type="ECO:0000256" key="9">
    <source>
        <dbReference type="ARBA" id="ARBA00023052"/>
    </source>
</evidence>
<organism evidence="15 16">
    <name type="scientific">Candidatus Kaiserbacteria bacterium RIFCSPHIGHO2_02_FULL_59_21</name>
    <dbReference type="NCBI Taxonomy" id="1798500"/>
    <lineage>
        <taxon>Bacteria</taxon>
        <taxon>Candidatus Kaiseribacteriota</taxon>
    </lineage>
</organism>
<dbReference type="InterPro" id="IPR011766">
    <property type="entry name" value="TPP_enzyme_TPP-bd"/>
</dbReference>